<organism evidence="2">
    <name type="scientific">Siphoviridae sp. ctKvA22</name>
    <dbReference type="NCBI Taxonomy" id="2826246"/>
    <lineage>
        <taxon>Viruses</taxon>
        <taxon>Duplodnaviria</taxon>
        <taxon>Heunggongvirae</taxon>
        <taxon>Uroviricota</taxon>
        <taxon>Caudoviricetes</taxon>
    </lineage>
</organism>
<sequence length="48" mass="5648">MDFEKLVLIYIILFTVLATGFAAALLENAKLTRENERLKKILYRRGYK</sequence>
<keyword evidence="1" id="KW-1133">Transmembrane helix</keyword>
<dbReference type="EMBL" id="BK014860">
    <property type="protein sequence ID" value="DAD79193.1"/>
    <property type="molecule type" value="Genomic_DNA"/>
</dbReference>
<reference evidence="2" key="1">
    <citation type="journal article" date="2021" name="Proc. Natl. Acad. Sci. U.S.A.">
        <title>A Catalog of Tens of Thousands of Viruses from Human Metagenomes Reveals Hidden Associations with Chronic Diseases.</title>
        <authorList>
            <person name="Tisza M.J."/>
            <person name="Buck C.B."/>
        </authorList>
    </citation>
    <scope>NUCLEOTIDE SEQUENCE</scope>
    <source>
        <strain evidence="2">CtKvA22</strain>
    </source>
</reference>
<proteinExistence type="predicted"/>
<name>A0A8S5MA15_9CAUD</name>
<accession>A0A8S5MA15</accession>
<feature type="transmembrane region" description="Helical" evidence="1">
    <location>
        <begin position="6"/>
        <end position="26"/>
    </location>
</feature>
<evidence type="ECO:0000313" key="2">
    <source>
        <dbReference type="EMBL" id="DAD79193.1"/>
    </source>
</evidence>
<evidence type="ECO:0000256" key="1">
    <source>
        <dbReference type="SAM" id="Phobius"/>
    </source>
</evidence>
<keyword evidence="1" id="KW-0472">Membrane</keyword>
<protein>
    <submittedName>
        <fullName evidence="2">Tropomyosin 1 alpha chain, General, PEPTIDE COMPLEX, OVERLAP COMPLEX</fullName>
    </submittedName>
</protein>
<keyword evidence="1" id="KW-0812">Transmembrane</keyword>